<name>A0ABY9R3G7_9BACT</name>
<sequence length="441" mass="51736">MKRKKIVLRQNNGSKEYERCDAFSDYFGTEIFINSSIIKFSEKIKKENPQSYNNIREAIRHPRIDDTSGNTKSLYKYIRDKSPKHTFLSKNPICILDAFDKYGKEHVMDKLLSGIPIYEAHREVCFDLKDIQKSISKCEQITIVIDDIQNPYDIKTSEHFETYVTKEITNHIITFTISTEIEHARPLKAYIIEQDNQGNINERPIIIHTFKINNETFSCAEYKNSVYFATCRKLYEAYKRTCESINYPRTSFRMFCSIYYLFKLKNISRPPTLNEELFQHEINLLYDACDEAFRTWIISSVDIESKTDFIDITTYTDKKKAIAISDELKHYTEISPRDSPELIEKYISAWKYFSKTSGIYGELILIAVVEYMHGTKDKEIVNLVRASIKDKTTEIKSDERISRLYQATEREHANKSINDIKALVKKQAQEHSLPQMGNKYK</sequence>
<protein>
    <submittedName>
        <fullName evidence="1">Uncharacterized protein</fullName>
    </submittedName>
</protein>
<accession>A0ABY9R3G7</accession>
<evidence type="ECO:0000313" key="2">
    <source>
        <dbReference type="Proteomes" id="UP001180616"/>
    </source>
</evidence>
<organism evidence="1 2">
    <name type="scientific">Nitratidesulfovibrio liaohensis</name>
    <dbReference type="NCBI Taxonomy" id="2604158"/>
    <lineage>
        <taxon>Bacteria</taxon>
        <taxon>Pseudomonadati</taxon>
        <taxon>Thermodesulfobacteriota</taxon>
        <taxon>Desulfovibrionia</taxon>
        <taxon>Desulfovibrionales</taxon>
        <taxon>Desulfovibrionaceae</taxon>
        <taxon>Nitratidesulfovibrio</taxon>
    </lineage>
</organism>
<dbReference type="EMBL" id="CP133659">
    <property type="protein sequence ID" value="WMW66306.1"/>
    <property type="molecule type" value="Genomic_DNA"/>
</dbReference>
<dbReference type="RefSeq" id="WP_309542209.1">
    <property type="nucleotide sequence ID" value="NZ_CP133659.1"/>
</dbReference>
<dbReference type="Proteomes" id="UP001180616">
    <property type="component" value="Chromosome"/>
</dbReference>
<proteinExistence type="predicted"/>
<gene>
    <name evidence="1" type="ORF">KPS_000872</name>
</gene>
<evidence type="ECO:0000313" key="1">
    <source>
        <dbReference type="EMBL" id="WMW66306.1"/>
    </source>
</evidence>
<keyword evidence="2" id="KW-1185">Reference proteome</keyword>
<reference evidence="1" key="1">
    <citation type="submission" date="2023-09" db="EMBL/GenBank/DDBJ databases">
        <authorList>
            <consortium name="CW5 consortium"/>
            <person name="Lu C.-W."/>
        </authorList>
    </citation>
    <scope>NUCLEOTIDE SEQUENCE</scope>
    <source>
        <strain evidence="1">KPS</strain>
    </source>
</reference>